<dbReference type="Pfam" id="PF21142">
    <property type="entry name" value="A2M_bMG2"/>
    <property type="match status" value="1"/>
</dbReference>
<gene>
    <name evidence="6" type="ORF">QWZ14_14305</name>
</gene>
<evidence type="ECO:0000256" key="2">
    <source>
        <dbReference type="ARBA" id="ARBA00022729"/>
    </source>
</evidence>
<dbReference type="InterPro" id="IPR001599">
    <property type="entry name" value="Macroglobln_a2"/>
</dbReference>
<feature type="chain" id="PRO_5047335077" evidence="3">
    <location>
        <begin position="20"/>
        <end position="1704"/>
    </location>
</feature>
<keyword evidence="2 3" id="KW-0732">Signal</keyword>
<dbReference type="InterPro" id="IPR026284">
    <property type="entry name" value="A2MG_proteobact"/>
</dbReference>
<proteinExistence type="inferred from homology"/>
<dbReference type="SMART" id="SM01359">
    <property type="entry name" value="A2M_N_2"/>
    <property type="match status" value="1"/>
</dbReference>
<reference evidence="7" key="1">
    <citation type="journal article" date="2019" name="Int. J. Syst. Evol. Microbiol.">
        <title>The Global Catalogue of Microorganisms (GCM) 10K type strain sequencing project: providing services to taxonomists for standard genome sequencing and annotation.</title>
        <authorList>
            <consortium name="The Broad Institute Genomics Platform"/>
            <consortium name="The Broad Institute Genome Sequencing Center for Infectious Disease"/>
            <person name="Wu L."/>
            <person name="Ma J."/>
        </authorList>
    </citation>
    <scope>NUCLEOTIDE SEQUENCE [LARGE SCALE GENOMIC DNA]</scope>
    <source>
        <strain evidence="7">CECT 7131</strain>
    </source>
</reference>
<dbReference type="RefSeq" id="WP_290317379.1">
    <property type="nucleotide sequence ID" value="NZ_JAUFPN010000148.1"/>
</dbReference>
<dbReference type="InterPro" id="IPR041203">
    <property type="entry name" value="Bact_A2M_MG5"/>
</dbReference>
<evidence type="ECO:0000256" key="3">
    <source>
        <dbReference type="SAM" id="SignalP"/>
    </source>
</evidence>
<dbReference type="InterPro" id="IPR049120">
    <property type="entry name" value="A2M_bMG2"/>
</dbReference>
<dbReference type="Gene3D" id="2.60.40.1930">
    <property type="match status" value="1"/>
</dbReference>
<dbReference type="PANTHER" id="PTHR40094:SF1">
    <property type="entry name" value="UBIQUITIN DOMAIN-CONTAINING PROTEIN"/>
    <property type="match status" value="1"/>
</dbReference>
<dbReference type="Pfam" id="PF00207">
    <property type="entry name" value="A2M"/>
    <property type="match status" value="1"/>
</dbReference>
<accession>A0ABT8A767</accession>
<dbReference type="PIRSF" id="PIRSF038980">
    <property type="entry name" value="A2M_bac"/>
    <property type="match status" value="1"/>
</dbReference>
<dbReference type="PANTHER" id="PTHR40094">
    <property type="entry name" value="ALPHA-2-MACROGLOBULIN HOMOLOG"/>
    <property type="match status" value="1"/>
</dbReference>
<dbReference type="EMBL" id="JAUFPN010000148">
    <property type="protein sequence ID" value="MDN3565536.1"/>
    <property type="molecule type" value="Genomic_DNA"/>
</dbReference>
<comment type="caution">
    <text evidence="6">The sequence shown here is derived from an EMBL/GenBank/DDBJ whole genome shotgun (WGS) entry which is preliminary data.</text>
</comment>
<dbReference type="InterPro" id="IPR041462">
    <property type="entry name" value="Bact_A2M_MG6"/>
</dbReference>
<dbReference type="InterPro" id="IPR041246">
    <property type="entry name" value="Bact_MG10"/>
</dbReference>
<dbReference type="InterPro" id="IPR008930">
    <property type="entry name" value="Terpenoid_cyclase/PrenylTrfase"/>
</dbReference>
<dbReference type="Proteomes" id="UP001529369">
    <property type="component" value="Unassembled WGS sequence"/>
</dbReference>
<evidence type="ECO:0000256" key="1">
    <source>
        <dbReference type="ARBA" id="ARBA00010556"/>
    </source>
</evidence>
<dbReference type="CDD" id="cd02891">
    <property type="entry name" value="A2M_like"/>
    <property type="match status" value="1"/>
</dbReference>
<dbReference type="Pfam" id="PF17973">
    <property type="entry name" value="bMG10"/>
    <property type="match status" value="1"/>
</dbReference>
<dbReference type="InterPro" id="IPR021868">
    <property type="entry name" value="Alpha_2_Macroglob_MG3"/>
</dbReference>
<dbReference type="Pfam" id="PF11974">
    <property type="entry name" value="bMG3"/>
    <property type="match status" value="1"/>
</dbReference>
<feature type="domain" description="Alpha-2-macroglobulin" evidence="5">
    <location>
        <begin position="1059"/>
        <end position="1148"/>
    </location>
</feature>
<feature type="signal peptide" evidence="3">
    <location>
        <begin position="1"/>
        <end position="19"/>
    </location>
</feature>
<comment type="similarity">
    <text evidence="1">Belongs to the protease inhibitor I39 (alpha-2-macroglobulin) family. Bacterial alpha-2-macroglobulin subfamily.</text>
</comment>
<sequence length="1704" mass="180488">MRLLLLLFGLLLAVPGAEAQGFELPGLSGDAEAWQRELTRRFPAGATAQQKAAAEQRAAQAERAANWPAAAQAWEERIAGGDAKPEHWLALARAELQKSPPDASRALQAAWFNFQAVAAGEAEIPSLLLMADALQRLDRPAQQIQALNAVLERAPNNPRYRQLLTEARRNAGLLIARINTEAEAEPARACLAFTVPPARRTDWQPQDWVRAEPAIPGMAVLREGDQICVVGLPNGTTTRLLLRAGLPGEDGLRLNRDTTLRVAMPNKAASIIFDASSFLLPRGQAPRVGLATINVSTLALQVVRVTERNLVPFGRSNWTPGQALDSWTADDIPDTWGRTIWEGRIELPRFEANRLQRHAVPLPDVLRGAGPGLYALVVKPADGSRGRAAALPIMITDLGLTAWRSGQGSAQGLAAQVRGLGAGLPLAGAAVRLLATNNDILAEATAGPDGLVRFAAPLLRGSGPMAPKALHATLGDDFVQLDLEAAAFDLSDRGATGAEHPGAIDAFPWLDRGIYRPGETVQAAALLRDGGGAPLDIPARFRLRRPNGSVYAEAVPARSPGAAILWAIPIGSSAPAGVWTLEVLADPAAPPVGKVEFRVDAFVPERLEVKAGPAPGPLVPGQVLALPITARFLYGAPAAGLTGSAELRLQALRSPFEQHKDFLFGLVDEEFAPDLIPFDIEALDDQGNGSLDVSLPRAPDTTRPLRAELSVEIDEPGGRASRTNVTLPVRAAQRLIGVKPLFPDLAIDAGAEAGFEVIALDADANRIAARLRAKLVRERPDWRIVTRGGTPRYETVWRDEAVDSADIAVAATGTARFARRLPFGRYRLEVADPGGMAITSIRFRSGWAGGETPEVPDKVDVSADRRDYAPGQTARIRVTPPFSGPASLAVLTDRLVSIQEIQVAEGGTEVEIPVDAAWGPGAYVAVTAFRPGESRQGHPGRALGLAWLQIEPGSRRIEVALGTPDRITPRQQLTVPIRLTGAGDGATLTLAAVDEGILRLTRFASPDPVPHFMGRRRLAVDIRDDYGRLIPPPEGELAALRQGGDEFSVGSIEIPQRTVALFSGPVAVAPDGTATVTLDIPDFAGELRLMAVAWAGNRLGAASRPLTVRDPVIAEALLPRFLAPGDEARLPVLLSNLDLPAGEVTVTLATEGAITLAGPDRIAVTLAPNARALPASAIRATAAGQGLLRLTVAGPGGFTASRESRITIRSSRPVTTEVSAQEIPAGQERPLALAAERWVAGTWRATARFGGPTRYDAAGMLRLLETYPFACLEQSTSQLLAFASGVVDGVAGEERAARLQTAVEWVLNKQRFDGGFGLWSAQGEIQLWTGAYATEALLRARTAGAAVPEAALEDALKSLAEQVELTTDTPEERAAQAYRLHVLSLAGRPRLGAARRLLEELDQLPTPLAKAQLASAFARAGDRPRAEAAFAAALASPARRPWVYDYGSAARDALAVAALLKESGLLPDRLSTAQAALPGPELTPQSANTQEQAWGVLAAAALGRDGRPVRVAVNGADQAPAPVLAVSLAGPGTARNLSDTPVWAGVSVTGIPATPAPAGRGGMRITRKFLDLAGQPLNLDSLKQNTVFVLLLEGRAETREAHRAIVQQGLPAGWEIIGRLAAGEVAGMPWLGTLTETEATPALDDRLAAAIELTPEAPDFRLAVRLRAVTAGRFELPGAQVEDMYRPQVFARQNTGRVAVLPAD</sequence>
<dbReference type="Pfam" id="PF17962">
    <property type="entry name" value="bMG6"/>
    <property type="match status" value="1"/>
</dbReference>
<dbReference type="InterPro" id="IPR002890">
    <property type="entry name" value="MG2"/>
</dbReference>
<dbReference type="Pfam" id="PF01835">
    <property type="entry name" value="MG2"/>
    <property type="match status" value="1"/>
</dbReference>
<evidence type="ECO:0000259" key="4">
    <source>
        <dbReference type="SMART" id="SM01359"/>
    </source>
</evidence>
<dbReference type="SMART" id="SM01360">
    <property type="entry name" value="A2M"/>
    <property type="match status" value="1"/>
</dbReference>
<keyword evidence="7" id="KW-1185">Reference proteome</keyword>
<dbReference type="InterPro" id="IPR051802">
    <property type="entry name" value="YfhM-like"/>
</dbReference>
<protein>
    <submittedName>
        <fullName evidence="6">Alpha-2-macroglobulin</fullName>
    </submittedName>
</protein>
<evidence type="ECO:0000259" key="5">
    <source>
        <dbReference type="SMART" id="SM01360"/>
    </source>
</evidence>
<dbReference type="Gene3D" id="1.50.10.20">
    <property type="match status" value="1"/>
</dbReference>
<organism evidence="6 7">
    <name type="scientific">Paeniroseomonas aquatica</name>
    <dbReference type="NCBI Taxonomy" id="373043"/>
    <lineage>
        <taxon>Bacteria</taxon>
        <taxon>Pseudomonadati</taxon>
        <taxon>Pseudomonadota</taxon>
        <taxon>Alphaproteobacteria</taxon>
        <taxon>Acetobacterales</taxon>
        <taxon>Acetobacteraceae</taxon>
        <taxon>Paeniroseomonas</taxon>
    </lineage>
</organism>
<dbReference type="InterPro" id="IPR011625">
    <property type="entry name" value="A2M_N_BRD"/>
</dbReference>
<dbReference type="SUPFAM" id="SSF48239">
    <property type="entry name" value="Terpenoid cyclases/Protein prenyltransferases"/>
    <property type="match status" value="1"/>
</dbReference>
<evidence type="ECO:0000313" key="7">
    <source>
        <dbReference type="Proteomes" id="UP001529369"/>
    </source>
</evidence>
<dbReference type="Pfam" id="PF17972">
    <property type="entry name" value="bMG5"/>
    <property type="match status" value="1"/>
</dbReference>
<feature type="domain" description="Alpha-2-macroglobulin bait region" evidence="4">
    <location>
        <begin position="859"/>
        <end position="1000"/>
    </location>
</feature>
<name>A0ABT8A767_9PROT</name>
<dbReference type="Pfam" id="PF07703">
    <property type="entry name" value="A2M_BRD"/>
    <property type="match status" value="1"/>
</dbReference>
<evidence type="ECO:0000313" key="6">
    <source>
        <dbReference type="EMBL" id="MDN3565536.1"/>
    </source>
</evidence>